<dbReference type="SUPFAM" id="SSF53474">
    <property type="entry name" value="alpha/beta-Hydrolases"/>
    <property type="match status" value="1"/>
</dbReference>
<dbReference type="EMBL" id="BPLR01015326">
    <property type="protein sequence ID" value="GIY75340.1"/>
    <property type="molecule type" value="Genomic_DNA"/>
</dbReference>
<dbReference type="PRINTS" id="PR00821">
    <property type="entry name" value="TAGLIPASE"/>
</dbReference>
<dbReference type="GO" id="GO:0016298">
    <property type="term" value="F:lipase activity"/>
    <property type="evidence" value="ECO:0007669"/>
    <property type="project" value="InterPro"/>
</dbReference>
<keyword evidence="7" id="KW-1185">Reference proteome</keyword>
<dbReference type="GO" id="GO:0016042">
    <property type="term" value="P:lipid catabolic process"/>
    <property type="evidence" value="ECO:0007669"/>
    <property type="project" value="TreeGrafter"/>
</dbReference>
<evidence type="ECO:0000259" key="5">
    <source>
        <dbReference type="Pfam" id="PF00151"/>
    </source>
</evidence>
<proteinExistence type="inferred from homology"/>
<evidence type="ECO:0000256" key="1">
    <source>
        <dbReference type="ARBA" id="ARBA00004613"/>
    </source>
</evidence>
<reference evidence="6 7" key="1">
    <citation type="submission" date="2021-06" db="EMBL/GenBank/DDBJ databases">
        <title>Caerostris extrusa draft genome.</title>
        <authorList>
            <person name="Kono N."/>
            <person name="Arakawa K."/>
        </authorList>
    </citation>
    <scope>NUCLEOTIDE SEQUENCE [LARGE SCALE GENOMIC DNA]</scope>
</reference>
<gene>
    <name evidence="6" type="primary">Pnliprp2</name>
    <name evidence="6" type="ORF">CEXT_735671</name>
</gene>
<comment type="subcellular location">
    <subcellularLocation>
        <location evidence="1">Secreted</location>
    </subcellularLocation>
</comment>
<dbReference type="PANTHER" id="PTHR11610">
    <property type="entry name" value="LIPASE"/>
    <property type="match status" value="1"/>
</dbReference>
<evidence type="ECO:0000313" key="7">
    <source>
        <dbReference type="Proteomes" id="UP001054945"/>
    </source>
</evidence>
<dbReference type="AlphaFoldDB" id="A0AAV4VXY4"/>
<feature type="domain" description="Lipase" evidence="5">
    <location>
        <begin position="92"/>
        <end position="255"/>
    </location>
</feature>
<evidence type="ECO:0000256" key="3">
    <source>
        <dbReference type="ARBA" id="ARBA00022525"/>
    </source>
</evidence>
<evidence type="ECO:0000256" key="4">
    <source>
        <dbReference type="RuleBase" id="RU004262"/>
    </source>
</evidence>
<dbReference type="InterPro" id="IPR000734">
    <property type="entry name" value="TAG_lipase"/>
</dbReference>
<dbReference type="Pfam" id="PF00151">
    <property type="entry name" value="Lipase"/>
    <property type="match status" value="1"/>
</dbReference>
<dbReference type="Proteomes" id="UP001054945">
    <property type="component" value="Unassembled WGS sequence"/>
</dbReference>
<evidence type="ECO:0000313" key="6">
    <source>
        <dbReference type="EMBL" id="GIY75340.1"/>
    </source>
</evidence>
<organism evidence="6 7">
    <name type="scientific">Caerostris extrusa</name>
    <name type="common">Bark spider</name>
    <name type="synonym">Caerostris bankana</name>
    <dbReference type="NCBI Taxonomy" id="172846"/>
    <lineage>
        <taxon>Eukaryota</taxon>
        <taxon>Metazoa</taxon>
        <taxon>Ecdysozoa</taxon>
        <taxon>Arthropoda</taxon>
        <taxon>Chelicerata</taxon>
        <taxon>Arachnida</taxon>
        <taxon>Araneae</taxon>
        <taxon>Araneomorphae</taxon>
        <taxon>Entelegynae</taxon>
        <taxon>Araneoidea</taxon>
        <taxon>Araneidae</taxon>
        <taxon>Caerostris</taxon>
    </lineage>
</organism>
<dbReference type="Gene3D" id="3.40.50.1820">
    <property type="entry name" value="alpha/beta hydrolase"/>
    <property type="match status" value="1"/>
</dbReference>
<sequence>MTTDRDIISLSQARSDRDKKIRFITTFRITVERRITTEDKNEFFANCPKDPDFWFKRECLAVLESEVVKKILQQDPSFCFRPSDITGCNQNISNNTSSNETSTDIFDSNKKTLVFLFTPNNPSNPEYLHQCRYRLPSNTHFDPKLKTEIFIHGFLDGACRSAWMREMKAELFKRGPYNVILVDWTWGNGPKYEESAENTKVVGKQLALLIRNIMMQTGAKPNNFHLIGHSLGAHIAGFAGKIVKNLRRITALDPCPGSLPESHKVRKTGSH</sequence>
<comment type="caution">
    <text evidence="6">The sequence shown here is derived from an EMBL/GenBank/DDBJ whole genome shotgun (WGS) entry which is preliminary data.</text>
</comment>
<keyword evidence="3" id="KW-0964">Secreted</keyword>
<protein>
    <submittedName>
        <fullName evidence="6">Pancreatic lipase-related protein 2</fullName>
    </submittedName>
</protein>
<dbReference type="GO" id="GO:0005615">
    <property type="term" value="C:extracellular space"/>
    <property type="evidence" value="ECO:0007669"/>
    <property type="project" value="TreeGrafter"/>
</dbReference>
<accession>A0AAV4VXY4</accession>
<dbReference type="InterPro" id="IPR013818">
    <property type="entry name" value="Lipase"/>
</dbReference>
<evidence type="ECO:0000256" key="2">
    <source>
        <dbReference type="ARBA" id="ARBA00010701"/>
    </source>
</evidence>
<name>A0AAV4VXY4_CAEEX</name>
<dbReference type="InterPro" id="IPR029058">
    <property type="entry name" value="AB_hydrolase_fold"/>
</dbReference>
<comment type="similarity">
    <text evidence="2 4">Belongs to the AB hydrolase superfamily. Lipase family.</text>
</comment>